<keyword evidence="2" id="KW-0963">Cytoplasm</keyword>
<dbReference type="AlphaFoldDB" id="A0A2T0ZVM6"/>
<comment type="function">
    <text evidence="2">Functions as a ribosomal silencing factor. Interacts with ribosomal protein uL14 (rplN), blocking formation of intersubunit bridge B8. Prevents association of the 30S and 50S ribosomal subunits and the formation of functional ribosomes, thus repressing translation.</text>
</comment>
<dbReference type="HAMAP" id="MF_01477">
    <property type="entry name" value="Iojap_RsfS"/>
    <property type="match status" value="1"/>
</dbReference>
<dbReference type="Proteomes" id="UP000237752">
    <property type="component" value="Unassembled WGS sequence"/>
</dbReference>
<protein>
    <recommendedName>
        <fullName evidence="2">Ribosomal silencing factor RsfS</fullName>
    </recommendedName>
</protein>
<reference evidence="3 4" key="1">
    <citation type="submission" date="2018-03" db="EMBL/GenBank/DDBJ databases">
        <title>Genomic Encyclopedia of Archaeal and Bacterial Type Strains, Phase II (KMG-II): from individual species to whole genera.</title>
        <authorList>
            <person name="Goeker M."/>
        </authorList>
    </citation>
    <scope>NUCLEOTIDE SEQUENCE [LARGE SCALE GENOMIC DNA]</scope>
    <source>
        <strain evidence="3 4">DSM 100065</strain>
    </source>
</reference>
<keyword evidence="2" id="KW-0678">Repressor</keyword>
<keyword evidence="2" id="KW-0810">Translation regulation</keyword>
<dbReference type="InterPro" id="IPR043519">
    <property type="entry name" value="NT_sf"/>
</dbReference>
<dbReference type="OrthoDB" id="9793681at2"/>
<comment type="subcellular location">
    <subcellularLocation>
        <location evidence="2">Cytoplasm</location>
    </subcellularLocation>
</comment>
<dbReference type="GO" id="GO:0017148">
    <property type="term" value="P:negative regulation of translation"/>
    <property type="evidence" value="ECO:0007669"/>
    <property type="project" value="UniProtKB-UniRule"/>
</dbReference>
<dbReference type="GO" id="GO:0090071">
    <property type="term" value="P:negative regulation of ribosome biogenesis"/>
    <property type="evidence" value="ECO:0007669"/>
    <property type="project" value="UniProtKB-UniRule"/>
</dbReference>
<sequence>MSATQKSIDLATTAATAAADKLGTDIVIIDVSEQLVITDCFVIVSASNERQVKSIVDAIEERLLKDKVKPVRREGAREGRWVLLDYVDIVVHVQHTEERVFYDLARLWKDCPEIPFEDPARAAADSAE</sequence>
<dbReference type="NCBIfam" id="TIGR00090">
    <property type="entry name" value="rsfS_iojap_ybeB"/>
    <property type="match status" value="1"/>
</dbReference>
<dbReference type="InterPro" id="IPR004394">
    <property type="entry name" value="Iojap/RsfS/C7orf30"/>
</dbReference>
<accession>A0A2T0ZVM6</accession>
<comment type="subunit">
    <text evidence="2">Interacts with ribosomal protein uL14 (rplN).</text>
</comment>
<dbReference type="Pfam" id="PF02410">
    <property type="entry name" value="RsfS"/>
    <property type="match status" value="1"/>
</dbReference>
<evidence type="ECO:0000256" key="1">
    <source>
        <dbReference type="ARBA" id="ARBA00010574"/>
    </source>
</evidence>
<evidence type="ECO:0000313" key="3">
    <source>
        <dbReference type="EMBL" id="PRZ40383.1"/>
    </source>
</evidence>
<dbReference type="Gene3D" id="3.30.460.10">
    <property type="entry name" value="Beta Polymerase, domain 2"/>
    <property type="match status" value="1"/>
</dbReference>
<dbReference type="SUPFAM" id="SSF81301">
    <property type="entry name" value="Nucleotidyltransferase"/>
    <property type="match status" value="1"/>
</dbReference>
<comment type="similarity">
    <text evidence="1 2">Belongs to the Iojap/RsfS family.</text>
</comment>
<comment type="caution">
    <text evidence="3">The sequence shown here is derived from an EMBL/GenBank/DDBJ whole genome shotgun (WGS) entry which is preliminary data.</text>
</comment>
<name>A0A2T0ZVM6_9ACTN</name>
<evidence type="ECO:0000256" key="2">
    <source>
        <dbReference type="HAMAP-Rule" id="MF_01477"/>
    </source>
</evidence>
<dbReference type="PANTHER" id="PTHR21043">
    <property type="entry name" value="IOJAP SUPERFAMILY ORTHOLOG"/>
    <property type="match status" value="1"/>
</dbReference>
<organism evidence="3 4">
    <name type="scientific">Antricoccus suffuscus</name>
    <dbReference type="NCBI Taxonomy" id="1629062"/>
    <lineage>
        <taxon>Bacteria</taxon>
        <taxon>Bacillati</taxon>
        <taxon>Actinomycetota</taxon>
        <taxon>Actinomycetes</taxon>
        <taxon>Geodermatophilales</taxon>
        <taxon>Antricoccaceae</taxon>
        <taxon>Antricoccus</taxon>
    </lineage>
</organism>
<dbReference type="FunFam" id="3.30.460.10:FF:000008">
    <property type="entry name" value="Ribosomal silencing factor RsfS"/>
    <property type="match status" value="1"/>
</dbReference>
<keyword evidence="4" id="KW-1185">Reference proteome</keyword>
<dbReference type="GO" id="GO:0005737">
    <property type="term" value="C:cytoplasm"/>
    <property type="evidence" value="ECO:0007669"/>
    <property type="project" value="UniProtKB-SubCell"/>
</dbReference>
<dbReference type="PANTHER" id="PTHR21043:SF0">
    <property type="entry name" value="MITOCHONDRIAL ASSEMBLY OF RIBOSOMAL LARGE SUBUNIT PROTEIN 1"/>
    <property type="match status" value="1"/>
</dbReference>
<dbReference type="EMBL" id="PVUE01000017">
    <property type="protein sequence ID" value="PRZ40383.1"/>
    <property type="molecule type" value="Genomic_DNA"/>
</dbReference>
<dbReference type="GO" id="GO:0043023">
    <property type="term" value="F:ribosomal large subunit binding"/>
    <property type="evidence" value="ECO:0007669"/>
    <property type="project" value="TreeGrafter"/>
</dbReference>
<proteinExistence type="inferred from homology"/>
<dbReference type="GO" id="GO:0042256">
    <property type="term" value="P:cytosolic ribosome assembly"/>
    <property type="evidence" value="ECO:0007669"/>
    <property type="project" value="UniProtKB-UniRule"/>
</dbReference>
<dbReference type="RefSeq" id="WP_106350235.1">
    <property type="nucleotide sequence ID" value="NZ_PVUE01000017.1"/>
</dbReference>
<gene>
    <name evidence="2" type="primary">rsfS</name>
    <name evidence="3" type="ORF">CLV47_11718</name>
</gene>
<evidence type="ECO:0000313" key="4">
    <source>
        <dbReference type="Proteomes" id="UP000237752"/>
    </source>
</evidence>